<feature type="chain" id="PRO_5044297485" evidence="8">
    <location>
        <begin position="28"/>
        <end position="610"/>
    </location>
</feature>
<dbReference type="InterPro" id="IPR001245">
    <property type="entry name" value="Ser-Thr/Tyr_kinase_cat_dom"/>
</dbReference>
<evidence type="ECO:0000256" key="8">
    <source>
        <dbReference type="SAM" id="SignalP"/>
    </source>
</evidence>
<evidence type="ECO:0000256" key="4">
    <source>
        <dbReference type="ARBA" id="ARBA00022737"/>
    </source>
</evidence>
<sequence>MPTFLFFTTFKILSILILFNFPIPSFCVEVHIKRSLIDFIQKLSGDNSDDIAKTFGWTISTDPCTHQWNGVSCNNETGTLKKIILENKGFNGSIDASSLCRAPRLTVVSLHHNELQGPLLPEISDCKQLTHLLINGNKLSGSLPSSISNLDNLKRVDISGNNFSGELPNLSLISGLKSFLAQDNQLSGSIPQLDFEFLDDFNISGNLFTGKIPKDAAKFGAESFSGNPGLCGEPLARVCQDETTASDESKAIPGEKLAMIIGYAFLGFVVILFLAFMIYKKIDNKKKERTNTSVNPINASESITERSPYSIDGLLNMDSPLIASALVVLKPNMSIPELSFENLLKAPAELLGKNKNGSTYKVVLEEVGSTFVVKRVKELKMSEDEFSKRMLRIDRTRHESVLSAVAFYCSKNEKLVLYDYQQNGSIFNLLHGNFNANHQPLDWYKRLDIASRVANGLAFMHKELEDINLSHGNLKSTNILMGIDINPVISEYGLTVQSGTKKNDFMDDVFNFGVILLELLTGKVVQNNGTELAQWVQSVVKEEWTVEVFDKFIVGDTANEETMVRLLKVALLCMNSGHASGPSMAGVASMIDELREDEEEGSIVSLKCDN</sequence>
<keyword evidence="2" id="KW-0433">Leucine-rich repeat</keyword>
<evidence type="ECO:0000313" key="10">
    <source>
        <dbReference type="Proteomes" id="UP001515500"/>
    </source>
</evidence>
<dbReference type="RefSeq" id="XP_039123654.1">
    <property type="nucleotide sequence ID" value="XM_039267720.1"/>
</dbReference>
<protein>
    <submittedName>
        <fullName evidence="11">Probable leucine-rich repeat receptor-like protein kinase At1g68400</fullName>
    </submittedName>
</protein>
<evidence type="ECO:0000313" key="11">
    <source>
        <dbReference type="RefSeq" id="XP_039123654.1"/>
    </source>
</evidence>
<feature type="signal peptide" evidence="8">
    <location>
        <begin position="1"/>
        <end position="27"/>
    </location>
</feature>
<evidence type="ECO:0000256" key="1">
    <source>
        <dbReference type="ARBA" id="ARBA00004370"/>
    </source>
</evidence>
<gene>
    <name evidence="11" type="primary">LOC120260282</name>
</gene>
<dbReference type="Gene3D" id="3.30.200.20">
    <property type="entry name" value="Phosphorylase Kinase, domain 1"/>
    <property type="match status" value="1"/>
</dbReference>
<dbReference type="SMART" id="SM00220">
    <property type="entry name" value="S_TKc"/>
    <property type="match status" value="1"/>
</dbReference>
<evidence type="ECO:0000256" key="6">
    <source>
        <dbReference type="ARBA" id="ARBA00023136"/>
    </source>
</evidence>
<keyword evidence="10" id="KW-1185">Reference proteome</keyword>
<feature type="transmembrane region" description="Helical" evidence="7">
    <location>
        <begin position="257"/>
        <end position="279"/>
    </location>
</feature>
<name>A0AB40B9C6_DIOCR</name>
<keyword evidence="3 7" id="KW-0812">Transmembrane</keyword>
<dbReference type="Pfam" id="PF07714">
    <property type="entry name" value="PK_Tyr_Ser-Thr"/>
    <property type="match status" value="1"/>
</dbReference>
<dbReference type="PANTHER" id="PTHR48007:SF79">
    <property type="entry name" value="(WILD MALAYSIAN BANANA) HYPOTHETICAL PROTEIN"/>
    <property type="match status" value="1"/>
</dbReference>
<dbReference type="Proteomes" id="UP001515500">
    <property type="component" value="Chromosome 5"/>
</dbReference>
<dbReference type="Gene3D" id="3.80.10.10">
    <property type="entry name" value="Ribonuclease Inhibitor"/>
    <property type="match status" value="1"/>
</dbReference>
<keyword evidence="5 7" id="KW-1133">Transmembrane helix</keyword>
<dbReference type="InterPro" id="IPR011009">
    <property type="entry name" value="Kinase-like_dom_sf"/>
</dbReference>
<dbReference type="InterPro" id="IPR000719">
    <property type="entry name" value="Prot_kinase_dom"/>
</dbReference>
<keyword evidence="4" id="KW-0677">Repeat</keyword>
<dbReference type="Pfam" id="PF00560">
    <property type="entry name" value="LRR_1"/>
    <property type="match status" value="2"/>
</dbReference>
<dbReference type="InterPro" id="IPR046959">
    <property type="entry name" value="PRK1-6/SRF4-like"/>
</dbReference>
<dbReference type="PROSITE" id="PS50011">
    <property type="entry name" value="PROTEIN_KINASE_DOM"/>
    <property type="match status" value="1"/>
</dbReference>
<dbReference type="GO" id="GO:0016020">
    <property type="term" value="C:membrane"/>
    <property type="evidence" value="ECO:0007669"/>
    <property type="project" value="UniProtKB-SubCell"/>
</dbReference>
<dbReference type="InterPro" id="IPR001611">
    <property type="entry name" value="Leu-rich_rpt"/>
</dbReference>
<dbReference type="Gene3D" id="1.10.510.10">
    <property type="entry name" value="Transferase(Phosphotransferase) domain 1"/>
    <property type="match status" value="2"/>
</dbReference>
<dbReference type="SUPFAM" id="SSF52058">
    <property type="entry name" value="L domain-like"/>
    <property type="match status" value="1"/>
</dbReference>
<dbReference type="GO" id="GO:0005524">
    <property type="term" value="F:ATP binding"/>
    <property type="evidence" value="ECO:0007669"/>
    <property type="project" value="InterPro"/>
</dbReference>
<dbReference type="SUPFAM" id="SSF56112">
    <property type="entry name" value="Protein kinase-like (PK-like)"/>
    <property type="match status" value="1"/>
</dbReference>
<evidence type="ECO:0000259" key="9">
    <source>
        <dbReference type="PROSITE" id="PS50011"/>
    </source>
</evidence>
<reference evidence="11" key="1">
    <citation type="submission" date="2025-08" db="UniProtKB">
        <authorList>
            <consortium name="RefSeq"/>
        </authorList>
    </citation>
    <scope>IDENTIFICATION</scope>
</reference>
<evidence type="ECO:0000256" key="2">
    <source>
        <dbReference type="ARBA" id="ARBA00022614"/>
    </source>
</evidence>
<accession>A0AB40B9C6</accession>
<evidence type="ECO:0000256" key="7">
    <source>
        <dbReference type="SAM" id="Phobius"/>
    </source>
</evidence>
<feature type="domain" description="Protein kinase" evidence="9">
    <location>
        <begin position="345"/>
        <end position="572"/>
    </location>
</feature>
<dbReference type="InterPro" id="IPR032675">
    <property type="entry name" value="LRR_dom_sf"/>
</dbReference>
<dbReference type="GeneID" id="120260282"/>
<dbReference type="AlphaFoldDB" id="A0AB40B9C6"/>
<evidence type="ECO:0000256" key="5">
    <source>
        <dbReference type="ARBA" id="ARBA00022989"/>
    </source>
</evidence>
<proteinExistence type="predicted"/>
<evidence type="ECO:0000256" key="3">
    <source>
        <dbReference type="ARBA" id="ARBA00022692"/>
    </source>
</evidence>
<keyword evidence="6 7" id="KW-0472">Membrane</keyword>
<dbReference type="GO" id="GO:0004672">
    <property type="term" value="F:protein kinase activity"/>
    <property type="evidence" value="ECO:0007669"/>
    <property type="project" value="InterPro"/>
</dbReference>
<dbReference type="PANTHER" id="PTHR48007">
    <property type="entry name" value="LEUCINE-RICH REPEAT RECEPTOR-LIKE PROTEIN KINASE PXC1"/>
    <property type="match status" value="1"/>
</dbReference>
<keyword evidence="8" id="KW-0732">Signal</keyword>
<comment type="subcellular location">
    <subcellularLocation>
        <location evidence="1">Membrane</location>
    </subcellularLocation>
</comment>
<organism evidence="10 11">
    <name type="scientific">Dioscorea cayennensis subsp. rotundata</name>
    <name type="common">White Guinea yam</name>
    <name type="synonym">Dioscorea rotundata</name>
    <dbReference type="NCBI Taxonomy" id="55577"/>
    <lineage>
        <taxon>Eukaryota</taxon>
        <taxon>Viridiplantae</taxon>
        <taxon>Streptophyta</taxon>
        <taxon>Embryophyta</taxon>
        <taxon>Tracheophyta</taxon>
        <taxon>Spermatophyta</taxon>
        <taxon>Magnoliopsida</taxon>
        <taxon>Liliopsida</taxon>
        <taxon>Dioscoreales</taxon>
        <taxon>Dioscoreaceae</taxon>
        <taxon>Dioscorea</taxon>
    </lineage>
</organism>